<sequence length="340" mass="37288">MATITRSGLRMPAEWSRHRRTLTAWPDQSSQKDGNILQGAERDVAAISNAIVEFEPVTLLCRPGNVSRAKALLSPSVAIQEMEVDELWLRDTGPVYVKTAEGTVVGIDFNFNYWGGKYEGTIDQTVARSVLDHDATARVQAPLVAEGGGIEVDGEGTLLMTESSVINDNRNPGQTKEQLEDHLKTLLGVQKVIWLKGLKGLDITDAHVDATARFASPGRVILNRPAKTARKAFIDAWEDDRRVLAAAKDAKGRSLEVVEIEEADTTKFDGDEYETCLSYLNYLLVNGGLIMPKFGDQAADDGAFTLLQQLFPDRKVVQVQLDSLRKLGGGIHCATQQQPE</sequence>
<dbReference type="PANTHER" id="PTHR31377">
    <property type="entry name" value="AGMATINE DEIMINASE-RELATED"/>
    <property type="match status" value="1"/>
</dbReference>
<dbReference type="GO" id="GO:0004668">
    <property type="term" value="F:protein-arginine deiminase activity"/>
    <property type="evidence" value="ECO:0007669"/>
    <property type="project" value="InterPro"/>
</dbReference>
<name>A0A545V0A5_9HYPO</name>
<dbReference type="PANTHER" id="PTHR31377:SF0">
    <property type="entry name" value="AGMATINE DEIMINASE-RELATED"/>
    <property type="match status" value="1"/>
</dbReference>
<dbReference type="AlphaFoldDB" id="A0A545V0A5"/>
<accession>A0A545V0A5</accession>
<comment type="caution">
    <text evidence="2">The sequence shown here is derived from an EMBL/GenBank/DDBJ whole genome shotgun (WGS) entry which is preliminary data.</text>
</comment>
<dbReference type="Proteomes" id="UP000315783">
    <property type="component" value="Unassembled WGS sequence"/>
</dbReference>
<evidence type="ECO:0000256" key="1">
    <source>
        <dbReference type="ARBA" id="ARBA00022801"/>
    </source>
</evidence>
<keyword evidence="3" id="KW-1185">Reference proteome</keyword>
<dbReference type="InterPro" id="IPR007466">
    <property type="entry name" value="Peptidyl-Arg-deiminase_porph"/>
</dbReference>
<dbReference type="Pfam" id="PF04371">
    <property type="entry name" value="PAD_porph"/>
    <property type="match status" value="1"/>
</dbReference>
<gene>
    <name evidence="2" type="ORF">IF1G_06142</name>
</gene>
<protein>
    <submittedName>
        <fullName evidence="2">Peptidyl-arginine deiminase family protein</fullName>
    </submittedName>
</protein>
<keyword evidence="1" id="KW-0378">Hydrolase</keyword>
<dbReference type="SUPFAM" id="SSF55909">
    <property type="entry name" value="Pentein"/>
    <property type="match status" value="1"/>
</dbReference>
<dbReference type="Gene3D" id="3.75.10.10">
    <property type="entry name" value="L-arginine/glycine Amidinotransferase, Chain A"/>
    <property type="match status" value="1"/>
</dbReference>
<dbReference type="GO" id="GO:0047632">
    <property type="term" value="F:agmatine deiminase activity"/>
    <property type="evidence" value="ECO:0007669"/>
    <property type="project" value="TreeGrafter"/>
</dbReference>
<dbReference type="EMBL" id="SPUK01000008">
    <property type="protein sequence ID" value="TQV95155.1"/>
    <property type="molecule type" value="Genomic_DNA"/>
</dbReference>
<evidence type="ECO:0000313" key="3">
    <source>
        <dbReference type="Proteomes" id="UP000315783"/>
    </source>
</evidence>
<evidence type="ECO:0000313" key="2">
    <source>
        <dbReference type="EMBL" id="TQV95155.1"/>
    </source>
</evidence>
<reference evidence="2 3" key="1">
    <citation type="journal article" date="2019" name="Appl. Microbiol. Biotechnol.">
        <title>Genome sequence of Isaria javanica and comparative genome analysis insights into family S53 peptidase evolution in fungal entomopathogens.</title>
        <authorList>
            <person name="Lin R."/>
            <person name="Zhang X."/>
            <person name="Xin B."/>
            <person name="Zou M."/>
            <person name="Gao Y."/>
            <person name="Qin F."/>
            <person name="Hu Q."/>
            <person name="Xie B."/>
            <person name="Cheng X."/>
        </authorList>
    </citation>
    <scope>NUCLEOTIDE SEQUENCE [LARGE SCALE GENOMIC DNA]</scope>
    <source>
        <strain evidence="2 3">IJ1G</strain>
    </source>
</reference>
<dbReference type="GO" id="GO:0009446">
    <property type="term" value="P:putrescine biosynthetic process"/>
    <property type="evidence" value="ECO:0007669"/>
    <property type="project" value="InterPro"/>
</dbReference>
<proteinExistence type="predicted"/>
<dbReference type="STRING" id="43265.A0A545V0A5"/>
<organism evidence="2 3">
    <name type="scientific">Cordyceps javanica</name>
    <dbReference type="NCBI Taxonomy" id="43265"/>
    <lineage>
        <taxon>Eukaryota</taxon>
        <taxon>Fungi</taxon>
        <taxon>Dikarya</taxon>
        <taxon>Ascomycota</taxon>
        <taxon>Pezizomycotina</taxon>
        <taxon>Sordariomycetes</taxon>
        <taxon>Hypocreomycetidae</taxon>
        <taxon>Hypocreales</taxon>
        <taxon>Cordycipitaceae</taxon>
        <taxon>Cordyceps</taxon>
    </lineage>
</organism>
<dbReference type="OrthoDB" id="544103at2759"/>